<dbReference type="OrthoDB" id="5419315at2759"/>
<evidence type="ECO:0000256" key="9">
    <source>
        <dbReference type="ARBA" id="ARBA00022898"/>
    </source>
</evidence>
<dbReference type="InterPro" id="IPR004636">
    <property type="entry name" value="AcOrn/SuccOrn_fam"/>
</dbReference>
<dbReference type="Proteomes" id="UP000319731">
    <property type="component" value="Unassembled WGS sequence"/>
</dbReference>
<evidence type="ECO:0000256" key="8">
    <source>
        <dbReference type="ARBA" id="ARBA00022679"/>
    </source>
</evidence>
<dbReference type="GO" id="GO:0005759">
    <property type="term" value="C:mitochondrial matrix"/>
    <property type="evidence" value="ECO:0007669"/>
    <property type="project" value="TreeGrafter"/>
</dbReference>
<dbReference type="RefSeq" id="XP_031022032.1">
    <property type="nucleotide sequence ID" value="XM_031171984.1"/>
</dbReference>
<organism evidence="11 12">
    <name type="scientific">Synchytrium microbalum</name>
    <dbReference type="NCBI Taxonomy" id="1806994"/>
    <lineage>
        <taxon>Eukaryota</taxon>
        <taxon>Fungi</taxon>
        <taxon>Fungi incertae sedis</taxon>
        <taxon>Chytridiomycota</taxon>
        <taxon>Chytridiomycota incertae sedis</taxon>
        <taxon>Chytridiomycetes</taxon>
        <taxon>Synchytriales</taxon>
        <taxon>Synchytriaceae</taxon>
        <taxon>Synchytrium</taxon>
    </lineage>
</organism>
<accession>A0A507BKJ8</accession>
<dbReference type="PANTHER" id="PTHR11986">
    <property type="entry name" value="AMINOTRANSFERASE CLASS III"/>
    <property type="match status" value="1"/>
</dbReference>
<dbReference type="EC" id="2.6.1.11" evidence="5"/>
<dbReference type="Pfam" id="PF00202">
    <property type="entry name" value="Aminotran_3"/>
    <property type="match status" value="1"/>
</dbReference>
<evidence type="ECO:0000256" key="6">
    <source>
        <dbReference type="ARBA" id="ARBA00022576"/>
    </source>
</evidence>
<keyword evidence="8" id="KW-0808">Transferase</keyword>
<name>A0A507BKJ8_9FUNG</name>
<evidence type="ECO:0000256" key="3">
    <source>
        <dbReference type="ARBA" id="ARBA00005024"/>
    </source>
</evidence>
<dbReference type="PANTHER" id="PTHR11986:SF79">
    <property type="entry name" value="ACETYLORNITHINE AMINOTRANSFERASE, MITOCHONDRIAL"/>
    <property type="match status" value="1"/>
</dbReference>
<keyword evidence="6" id="KW-0032">Aminotransferase</keyword>
<evidence type="ECO:0000256" key="10">
    <source>
        <dbReference type="RuleBase" id="RU003560"/>
    </source>
</evidence>
<dbReference type="NCBIfam" id="TIGR00707">
    <property type="entry name" value="argD"/>
    <property type="match status" value="1"/>
</dbReference>
<dbReference type="UniPathway" id="UPA00068">
    <property type="reaction ID" value="UER00109"/>
</dbReference>
<dbReference type="GO" id="GO:0042802">
    <property type="term" value="F:identical protein binding"/>
    <property type="evidence" value="ECO:0007669"/>
    <property type="project" value="TreeGrafter"/>
</dbReference>
<dbReference type="SUPFAM" id="SSF53383">
    <property type="entry name" value="PLP-dependent transferases"/>
    <property type="match status" value="1"/>
</dbReference>
<evidence type="ECO:0000256" key="1">
    <source>
        <dbReference type="ARBA" id="ARBA00001933"/>
    </source>
</evidence>
<dbReference type="HAMAP" id="MF_01107">
    <property type="entry name" value="ArgD_aminotrans_3"/>
    <property type="match status" value="1"/>
</dbReference>
<proteinExistence type="inferred from homology"/>
<comment type="caution">
    <text evidence="11">The sequence shown here is derived from an EMBL/GenBank/DDBJ whole genome shotgun (WGS) entry which is preliminary data.</text>
</comment>
<dbReference type="InterPro" id="IPR005814">
    <property type="entry name" value="Aminotrans_3"/>
</dbReference>
<keyword evidence="7" id="KW-0028">Amino-acid biosynthesis</keyword>
<comment type="cofactor">
    <cofactor evidence="1">
        <name>pyridoxal 5'-phosphate</name>
        <dbReference type="ChEBI" id="CHEBI:597326"/>
    </cofactor>
</comment>
<dbReference type="GeneID" id="42007281"/>
<dbReference type="InterPro" id="IPR015424">
    <property type="entry name" value="PyrdxlP-dep_Trfase"/>
</dbReference>
<comment type="similarity">
    <text evidence="4 10">Belongs to the class-III pyridoxal-phosphate-dependent aminotransferase family.</text>
</comment>
<dbReference type="InterPro" id="IPR049704">
    <property type="entry name" value="Aminotrans_3_PPA_site"/>
</dbReference>
<keyword evidence="12" id="KW-1185">Reference proteome</keyword>
<gene>
    <name evidence="11" type="ORF">SmJEL517_g06058</name>
</gene>
<dbReference type="GO" id="GO:0003992">
    <property type="term" value="F:N2-acetyl-L-ornithine:2-oxoglutarate 5-aminotransferase activity"/>
    <property type="evidence" value="ECO:0007669"/>
    <property type="project" value="UniProtKB-EC"/>
</dbReference>
<evidence type="ECO:0000313" key="11">
    <source>
        <dbReference type="EMBL" id="TPX30357.1"/>
    </source>
</evidence>
<dbReference type="InterPro" id="IPR050103">
    <property type="entry name" value="Class-III_PLP-dep_AT"/>
</dbReference>
<dbReference type="InterPro" id="IPR015421">
    <property type="entry name" value="PyrdxlP-dep_Trfase_major"/>
</dbReference>
<evidence type="ECO:0000256" key="5">
    <source>
        <dbReference type="ARBA" id="ARBA00012919"/>
    </source>
</evidence>
<evidence type="ECO:0000256" key="4">
    <source>
        <dbReference type="ARBA" id="ARBA00008954"/>
    </source>
</evidence>
<dbReference type="CDD" id="cd00610">
    <property type="entry name" value="OAT_like"/>
    <property type="match status" value="1"/>
</dbReference>
<dbReference type="STRING" id="1806994.A0A507BKJ8"/>
<comment type="pathway">
    <text evidence="3">Amino-acid biosynthesis; L-arginine biosynthesis; N(2)-acetyl-L-ornithine from L-glutamate: step 4/4.</text>
</comment>
<evidence type="ECO:0000256" key="7">
    <source>
        <dbReference type="ARBA" id="ARBA00022605"/>
    </source>
</evidence>
<keyword evidence="9 10" id="KW-0663">Pyridoxal phosphate</keyword>
<dbReference type="InterPro" id="IPR015422">
    <property type="entry name" value="PyrdxlP-dep_Trfase_small"/>
</dbReference>
<evidence type="ECO:0000313" key="12">
    <source>
        <dbReference type="Proteomes" id="UP000319731"/>
    </source>
</evidence>
<dbReference type="Gene3D" id="3.90.1150.10">
    <property type="entry name" value="Aspartate Aminotransferase, domain 1"/>
    <property type="match status" value="1"/>
</dbReference>
<evidence type="ECO:0000256" key="2">
    <source>
        <dbReference type="ARBA" id="ARBA00004173"/>
    </source>
</evidence>
<dbReference type="EMBL" id="QEAO01000073">
    <property type="protein sequence ID" value="TPX30357.1"/>
    <property type="molecule type" value="Genomic_DNA"/>
</dbReference>
<dbReference type="GO" id="GO:0030170">
    <property type="term" value="F:pyridoxal phosphate binding"/>
    <property type="evidence" value="ECO:0007669"/>
    <property type="project" value="InterPro"/>
</dbReference>
<dbReference type="PROSITE" id="PS00600">
    <property type="entry name" value="AA_TRANSFER_CLASS_3"/>
    <property type="match status" value="1"/>
</dbReference>
<sequence length="493" mass="53386">MKRLVTCQRALALASRPKLPHTRCMSALPNLAPQQATDNASTFSYPPSLPQPPAFTNILTRFSQLQAPTHLDCATHPSTMAKIAHDNKYLLQMYGRPNLIFSHGKGCYLYDMAGRQYLDLNSGIAVNALGHGDERLAKIIADQATKLIHLSNLYHNEYAGQLAELLVQALGNRGKWANTSEYGGSKVFLCNSGTEANEGAIKFARKWGKQPHQKVKEGKHMVISFSHAFHGRSLGALSATPNPKYQNPFTPLMPGFVNSPFNDTAKAIEIIDDKTCGVIVEPLQGEGGIFLGTDSFLSAIRKRCDEVGALLIMDEVQCGIGRTGKFFAHEHSGVTPDILTLAKPLANGLPAGAIIVAPHVAAMLKPGDHGTTFGGSPFATRVAIDVISRINNPSFLQRVAETGKYMMNQLQALADGTPLITEVRGRGLMIGLQLGEKVDSNAFVDLARERGLLLITAGNNTIRLVPPLIISRNEIDHAVTVLSSVVKIMEDKQ</sequence>
<dbReference type="NCBIfam" id="NF002325">
    <property type="entry name" value="PRK01278.1"/>
    <property type="match status" value="1"/>
</dbReference>
<dbReference type="AlphaFoldDB" id="A0A507BKJ8"/>
<dbReference type="FunFam" id="3.40.640.10:FF:000004">
    <property type="entry name" value="Acetylornithine aminotransferase"/>
    <property type="match status" value="1"/>
</dbReference>
<dbReference type="Gene3D" id="3.40.640.10">
    <property type="entry name" value="Type I PLP-dependent aspartate aminotransferase-like (Major domain)"/>
    <property type="match status" value="1"/>
</dbReference>
<reference evidence="11 12" key="1">
    <citation type="journal article" date="2019" name="Sci. Rep.">
        <title>Comparative genomics of chytrid fungi reveal insights into the obligate biotrophic and pathogenic lifestyle of Synchytrium endobioticum.</title>
        <authorList>
            <person name="van de Vossenberg B.T.L.H."/>
            <person name="Warris S."/>
            <person name="Nguyen H.D.T."/>
            <person name="van Gent-Pelzer M.P.E."/>
            <person name="Joly D.L."/>
            <person name="van de Geest H.C."/>
            <person name="Bonants P.J.M."/>
            <person name="Smith D.S."/>
            <person name="Levesque C.A."/>
            <person name="van der Lee T.A.J."/>
        </authorList>
    </citation>
    <scope>NUCLEOTIDE SEQUENCE [LARGE SCALE GENOMIC DNA]</scope>
    <source>
        <strain evidence="11 12">JEL517</strain>
    </source>
</reference>
<comment type="subcellular location">
    <subcellularLocation>
        <location evidence="2">Mitochondrion</location>
    </subcellularLocation>
</comment>
<dbReference type="GO" id="GO:0006526">
    <property type="term" value="P:L-arginine biosynthetic process"/>
    <property type="evidence" value="ECO:0007669"/>
    <property type="project" value="UniProtKB-UniPathway"/>
</dbReference>
<protein>
    <recommendedName>
        <fullName evidence="5">acetylornithine transaminase</fullName>
        <ecNumber evidence="5">2.6.1.11</ecNumber>
    </recommendedName>
</protein>